<keyword evidence="1" id="KW-0961">Cell wall biogenesis/degradation</keyword>
<dbReference type="InterPro" id="IPR005490">
    <property type="entry name" value="LD_TPept_cat_dom"/>
</dbReference>
<evidence type="ECO:0000256" key="1">
    <source>
        <dbReference type="PROSITE-ProRule" id="PRU01373"/>
    </source>
</evidence>
<organism evidence="3 4">
    <name type="scientific">Aquamicrobium zhengzhouense</name>
    <dbReference type="NCBI Taxonomy" id="2781738"/>
    <lineage>
        <taxon>Bacteria</taxon>
        <taxon>Pseudomonadati</taxon>
        <taxon>Pseudomonadota</taxon>
        <taxon>Alphaproteobacteria</taxon>
        <taxon>Hyphomicrobiales</taxon>
        <taxon>Phyllobacteriaceae</taxon>
        <taxon>Aquamicrobium</taxon>
    </lineage>
</organism>
<evidence type="ECO:0000259" key="2">
    <source>
        <dbReference type="PROSITE" id="PS52029"/>
    </source>
</evidence>
<gene>
    <name evidence="3" type="ORF">IOD40_15700</name>
</gene>
<keyword evidence="1" id="KW-0133">Cell shape</keyword>
<feature type="domain" description="L,D-TPase catalytic" evidence="2">
    <location>
        <begin position="1"/>
        <end position="166"/>
    </location>
</feature>
<evidence type="ECO:0000313" key="3">
    <source>
        <dbReference type="EMBL" id="MBI1622103.1"/>
    </source>
</evidence>
<name>A0ABS0SI15_9HYPH</name>
<keyword evidence="4" id="KW-1185">Reference proteome</keyword>
<comment type="pathway">
    <text evidence="1">Cell wall biogenesis; peptidoglycan biosynthesis.</text>
</comment>
<dbReference type="PROSITE" id="PS52029">
    <property type="entry name" value="LD_TPASE"/>
    <property type="match status" value="1"/>
</dbReference>
<protein>
    <submittedName>
        <fullName evidence="3">L,D-transpeptidase family protein</fullName>
    </submittedName>
</protein>
<dbReference type="Pfam" id="PF03734">
    <property type="entry name" value="YkuD"/>
    <property type="match status" value="1"/>
</dbReference>
<comment type="caution">
    <text evidence="3">The sequence shown here is derived from an EMBL/GenBank/DDBJ whole genome shotgun (WGS) entry which is preliminary data.</text>
</comment>
<feature type="active site" description="Proton donor/acceptor" evidence="1">
    <location>
        <position position="130"/>
    </location>
</feature>
<reference evidence="3 4" key="1">
    <citation type="submission" date="2020-10" db="EMBL/GenBank/DDBJ databases">
        <title>Aquamicrobium zhengzhouensis sp. nov., a exopolysaccharide producing bacterium isolated from farmland soil.</title>
        <authorList>
            <person name="Wang X."/>
        </authorList>
    </citation>
    <scope>NUCLEOTIDE SEQUENCE [LARGE SCALE GENOMIC DNA]</scope>
    <source>
        <strain evidence="4">cd-1</strain>
    </source>
</reference>
<accession>A0ABS0SI15</accession>
<feature type="active site" description="Nucleophile" evidence="1">
    <location>
        <position position="142"/>
    </location>
</feature>
<dbReference type="PANTHER" id="PTHR38589:SF1">
    <property type="entry name" value="BLR0621 PROTEIN"/>
    <property type="match status" value="1"/>
</dbReference>
<sequence length="167" mass="18862">MRARPGHPTQGLLNFNGKVFPCALGRGGIKTIKREGDGGTPIGQMRLLSGYFRKGRVQSTRTRLPLKPIRQSDGWCDQPGDPNYNRPVVLPYRSSAEKMIRNDRLYDCCIVLDYNIKPRRRGMGSAIFFHIAKQGFGPTEGCVAVDPQVMKRLLPYLSRNTVMRVLR</sequence>
<evidence type="ECO:0000313" key="4">
    <source>
        <dbReference type="Proteomes" id="UP000601789"/>
    </source>
</evidence>
<dbReference type="PANTHER" id="PTHR38589">
    <property type="entry name" value="BLR0621 PROTEIN"/>
    <property type="match status" value="1"/>
</dbReference>
<dbReference type="EMBL" id="JADGMQ010000013">
    <property type="protein sequence ID" value="MBI1622103.1"/>
    <property type="molecule type" value="Genomic_DNA"/>
</dbReference>
<keyword evidence="1" id="KW-0573">Peptidoglycan synthesis</keyword>
<dbReference type="Proteomes" id="UP000601789">
    <property type="component" value="Unassembled WGS sequence"/>
</dbReference>
<proteinExistence type="predicted"/>